<dbReference type="GeneID" id="956368"/>
<gene>
    <name evidence="2" type="primary">RT</name>
</gene>
<dbReference type="RefSeq" id="NP_659023.2">
    <property type="nucleotide sequence ID" value="NC_004015.1"/>
</dbReference>
<sequence length="549" mass="61622">WGGVLSASRESVVENAVLRRLTAKDLGLLPRRDTNGTVLQDGPDILYEELEDALLASNTSVYNPHAAIEEYEIDTGDGEQLRHEVSHTEDSDYRILYLFLILCAILMTLAMMLSRAFVNFLYNRRDHRRFGGPCERCARRLWRFRLWLVGLAMRRYGDLQVTRKRHTRSAMRQYLNSYEDQTDLWQSYEGVTPEEALIVADQHLFVDAVDQLASGGGDLQCVRTAQTISERYGVKNPALQDKLDEFARRLAIQVRFEDTDATPGFLDLRNASMQEVLDCDLSEQTINPQYNQICALQHMFAMVGKPAFTDFVIAYKGTYYPCVIEAQRKHAEMLGTDPDDKWGPLEWMYCVIMVGSLASFGFATVKGIVKLSQMVKNWLRLRALRALPSVTHGGDGGDGGLPFFEMEDFTARLRVLNEFVANMGEQVVDTSVEDLRRDLVSVLTAHSGSEPPAVDRPYLEGVGIGREVDELPASTEIEGEQGESLFDPGLRIKRWETEAAVPKGVGGFSSFIRTSGSVSGRARMSAQNSVSRVKLRNASMMKSKRLMAA</sequence>
<keyword evidence="3" id="KW-1185">Reference proteome</keyword>
<keyword evidence="1" id="KW-0472">Membrane</keyword>
<evidence type="ECO:0000313" key="2">
    <source>
        <dbReference type="EMBL" id="BAA94806.1"/>
    </source>
</evidence>
<keyword evidence="1" id="KW-0812">Transmembrane</keyword>
<evidence type="ECO:0000256" key="1">
    <source>
        <dbReference type="SAM" id="Phobius"/>
    </source>
</evidence>
<feature type="transmembrane region" description="Helical" evidence="1">
    <location>
        <begin position="95"/>
        <end position="118"/>
    </location>
</feature>
<dbReference type="EMBL" id="AB033692">
    <property type="protein sequence ID" value="BAA94806.1"/>
    <property type="molecule type" value="Genomic_RNA"/>
</dbReference>
<reference evidence="2 3" key="1">
    <citation type="journal article" date="2000" name="Virology">
        <title>Similarity and divergence among viruses in the genus Furovirus.</title>
        <authorList>
            <person name="Shirako Y."/>
            <person name="Suzuki N."/>
            <person name="French R.C."/>
        </authorList>
    </citation>
    <scope>NUCLEOTIDE SEQUENCE [LARGE SCALE GENOMIC DNA]</scope>
</reference>
<accession>Q9JGJ3</accession>
<protein>
    <submittedName>
        <fullName evidence="2">62-kDa readthrough protein</fullName>
    </submittedName>
</protein>
<proteinExistence type="predicted"/>
<evidence type="ECO:0000313" key="3">
    <source>
        <dbReference type="Proteomes" id="UP000203686"/>
    </source>
</evidence>
<feature type="non-terminal residue" evidence="2">
    <location>
        <position position="1"/>
    </location>
</feature>
<dbReference type="KEGG" id="vg:956368"/>
<dbReference type="OrthoDB" id="4035at10239"/>
<organism evidence="2 3">
    <name type="scientific">Sorghum chlorotic spot virus</name>
    <dbReference type="NCBI Taxonomy" id="107804"/>
    <lineage>
        <taxon>Viruses</taxon>
        <taxon>Riboviria</taxon>
        <taxon>Orthornavirae</taxon>
        <taxon>Kitrinoviricota</taxon>
        <taxon>Alsuviricetes</taxon>
        <taxon>Martellivirales</taxon>
        <taxon>Virgaviridae</taxon>
        <taxon>Furovirus</taxon>
        <taxon>Furovirus sorghi</taxon>
    </lineage>
</organism>
<keyword evidence="1" id="KW-1133">Transmembrane helix</keyword>
<name>Q9JGJ3_9VIRU</name>
<dbReference type="Proteomes" id="UP000203686">
    <property type="component" value="Genome"/>
</dbReference>